<dbReference type="PRINTS" id="PR00741">
    <property type="entry name" value="GLHYDRLASE29"/>
</dbReference>
<keyword evidence="6" id="KW-0326">Glycosidase</keyword>
<keyword evidence="5" id="KW-0378">Hydrolase</keyword>
<comment type="function">
    <text evidence="1">Alpha-L-fucosidase is responsible for hydrolyzing the alpha-1,6-linked fucose joined to the reducing-end N-acetylglucosamine of the carbohydrate moieties of glycoproteins.</text>
</comment>
<evidence type="ECO:0000256" key="7">
    <source>
        <dbReference type="SAM" id="SignalP"/>
    </source>
</evidence>
<evidence type="ECO:0000256" key="3">
    <source>
        <dbReference type="ARBA" id="ARBA00012662"/>
    </source>
</evidence>
<dbReference type="InterPro" id="IPR017853">
    <property type="entry name" value="GH"/>
</dbReference>
<keyword evidence="4 7" id="KW-0732">Signal</keyword>
<comment type="caution">
    <text evidence="9">The sequence shown here is derived from an EMBL/GenBank/DDBJ whole genome shotgun (WGS) entry which is preliminary data.</text>
</comment>
<proteinExistence type="inferred from homology"/>
<dbReference type="InterPro" id="IPR013780">
    <property type="entry name" value="Glyco_hydro_b"/>
</dbReference>
<evidence type="ECO:0000256" key="5">
    <source>
        <dbReference type="ARBA" id="ARBA00022801"/>
    </source>
</evidence>
<dbReference type="Pfam" id="PF01120">
    <property type="entry name" value="Alpha_L_fucos"/>
    <property type="match status" value="1"/>
</dbReference>
<evidence type="ECO:0000313" key="10">
    <source>
        <dbReference type="Proteomes" id="UP000298061"/>
    </source>
</evidence>
<dbReference type="EMBL" id="SFCI01000534">
    <property type="protein sequence ID" value="TFY79243.1"/>
    <property type="molecule type" value="Genomic_DNA"/>
</dbReference>
<keyword evidence="10" id="KW-1185">Reference proteome</keyword>
<evidence type="ECO:0000256" key="2">
    <source>
        <dbReference type="ARBA" id="ARBA00007951"/>
    </source>
</evidence>
<feature type="signal peptide" evidence="7">
    <location>
        <begin position="1"/>
        <end position="17"/>
    </location>
</feature>
<comment type="similarity">
    <text evidence="2">Belongs to the glycosyl hydrolase 29 family.</text>
</comment>
<dbReference type="InterPro" id="IPR057739">
    <property type="entry name" value="Glyco_hydro_29_N"/>
</dbReference>
<dbReference type="SMART" id="SM00812">
    <property type="entry name" value="Alpha_L_fucos"/>
    <property type="match status" value="1"/>
</dbReference>
<sequence>MMLSFLTSAGFVPSFLGLWTHVYDVAHEFVFQRPMVAPGPQPTQTGIITDPFIRIDLTAIFDVKAAASNSSDTSANFDGYGRSYPAKLLPNGTNYSFRGIEFALPSFHSSSNDALRSAGQVLNLSTAESRQYHSLHILGAVTFAPGASAVPSVANFTFHYDDGETYDATIILAPWFSPGAVFEGAIYLPYHYANPSLDSNQTIDKNNTHIHYATARIPSARNLTALTLPPSSTNIHIFAITLVQASAPDNTVATPGPALWIQNVRSTTKWIDNSTESSTDVNAGAQLIEVTLANLAPLNASDSAWVTSNHTVVLQSDTLTTVVSASVQRLAPNDQVVLLVGVRNADGGVQGSNATVRVVITDAGGQEVGLAGGEKEWAVTAGIPVYDDSDESLGKHEAPEWYDDAKFGLFIHWGIYSVPAWAPTGRQYAAWYNWDLHNQFNPPTAQHHLALYGPNVTYDDFIANFTAQGWDPNYWLDLIADAGAKYFVFVTKHHDGFSLFETGNSSDRNSLLLGPKRDITKDLIESAKVRYPDLRRGLYYSLPEWFNPDYGPYGHQSFPGMPALNAFNGSCCDPYIGWVHKENFLTDVQKPQMESLFYDYGAEILWCDIGYASAFPDVAAEWYNVAATQGRQVVRDDRCGSSQTDFSTPEYASYDAVLSSKWETSEGIDPYAYAYNSDTPPEAYKNASILIPRLVDIVSKGGNYLLGFGPMANGTVIPAMTKPLHDIGQWLSHSGPAIFGTRPWWVQPSDPAANLRFTTAPDAFYVIALSRPDGSVRTRAPVPARAGDRVSMLGGSGAMLEWKFDGEEFIVESGDEVKSVDFAWVFRIEYAGADN</sequence>
<dbReference type="GO" id="GO:0016139">
    <property type="term" value="P:glycoside catabolic process"/>
    <property type="evidence" value="ECO:0007669"/>
    <property type="project" value="TreeGrafter"/>
</dbReference>
<dbReference type="Gene3D" id="3.20.20.80">
    <property type="entry name" value="Glycosidases"/>
    <property type="match status" value="1"/>
</dbReference>
<evidence type="ECO:0000256" key="1">
    <source>
        <dbReference type="ARBA" id="ARBA00004071"/>
    </source>
</evidence>
<dbReference type="Proteomes" id="UP000298061">
    <property type="component" value="Unassembled WGS sequence"/>
</dbReference>
<dbReference type="InterPro" id="IPR016286">
    <property type="entry name" value="FUC_metazoa-typ"/>
</dbReference>
<protein>
    <recommendedName>
        <fullName evidence="3">alpha-L-fucosidase</fullName>
        <ecNumber evidence="3">3.2.1.51</ecNumber>
    </recommendedName>
</protein>
<evidence type="ECO:0000256" key="6">
    <source>
        <dbReference type="ARBA" id="ARBA00023295"/>
    </source>
</evidence>
<dbReference type="InterPro" id="IPR000933">
    <property type="entry name" value="Glyco_hydro_29"/>
</dbReference>
<feature type="chain" id="PRO_5021492564" description="alpha-L-fucosidase" evidence="7">
    <location>
        <begin position="18"/>
        <end position="835"/>
    </location>
</feature>
<evidence type="ECO:0000313" key="9">
    <source>
        <dbReference type="EMBL" id="TFY79243.1"/>
    </source>
</evidence>
<dbReference type="GO" id="GO:0006004">
    <property type="term" value="P:fucose metabolic process"/>
    <property type="evidence" value="ECO:0007669"/>
    <property type="project" value="InterPro"/>
</dbReference>
<name>A0A4Y9ZYX3_9AGAM</name>
<gene>
    <name evidence="9" type="ORF">EWM64_g4769</name>
</gene>
<dbReference type="SUPFAM" id="SSF51445">
    <property type="entry name" value="(Trans)glycosidases"/>
    <property type="match status" value="1"/>
</dbReference>
<dbReference type="STRING" id="135208.A0A4Y9ZYX3"/>
<dbReference type="GO" id="GO:0004560">
    <property type="term" value="F:alpha-L-fucosidase activity"/>
    <property type="evidence" value="ECO:0007669"/>
    <property type="project" value="UniProtKB-EC"/>
</dbReference>
<dbReference type="Gene3D" id="2.60.40.1180">
    <property type="entry name" value="Golgi alpha-mannosidase II"/>
    <property type="match status" value="1"/>
</dbReference>
<feature type="domain" description="Glycoside hydrolase family 29 N-terminal" evidence="8">
    <location>
        <begin position="385"/>
        <end position="735"/>
    </location>
</feature>
<organism evidence="9 10">
    <name type="scientific">Hericium alpestre</name>
    <dbReference type="NCBI Taxonomy" id="135208"/>
    <lineage>
        <taxon>Eukaryota</taxon>
        <taxon>Fungi</taxon>
        <taxon>Dikarya</taxon>
        <taxon>Basidiomycota</taxon>
        <taxon>Agaricomycotina</taxon>
        <taxon>Agaricomycetes</taxon>
        <taxon>Russulales</taxon>
        <taxon>Hericiaceae</taxon>
        <taxon>Hericium</taxon>
    </lineage>
</organism>
<reference evidence="9 10" key="1">
    <citation type="submission" date="2019-02" db="EMBL/GenBank/DDBJ databases">
        <title>Genome sequencing of the rare red list fungi Hericium alpestre (H. flagellum).</title>
        <authorList>
            <person name="Buettner E."/>
            <person name="Kellner H."/>
        </authorList>
    </citation>
    <scope>NUCLEOTIDE SEQUENCE [LARGE SCALE GENOMIC DNA]</scope>
    <source>
        <strain evidence="9 10">DSM 108284</strain>
    </source>
</reference>
<evidence type="ECO:0000256" key="4">
    <source>
        <dbReference type="ARBA" id="ARBA00022729"/>
    </source>
</evidence>
<dbReference type="OrthoDB" id="6039950at2759"/>
<dbReference type="PANTHER" id="PTHR10030">
    <property type="entry name" value="ALPHA-L-FUCOSIDASE"/>
    <property type="match status" value="1"/>
</dbReference>
<accession>A0A4Y9ZYX3</accession>
<dbReference type="PANTHER" id="PTHR10030:SF37">
    <property type="entry name" value="ALPHA-L-FUCOSIDASE-RELATED"/>
    <property type="match status" value="1"/>
</dbReference>
<evidence type="ECO:0000259" key="8">
    <source>
        <dbReference type="Pfam" id="PF01120"/>
    </source>
</evidence>
<dbReference type="AlphaFoldDB" id="A0A4Y9ZYX3"/>
<dbReference type="EC" id="3.2.1.51" evidence="3"/>